<name>A0AAV4VTU3_CAEEX</name>
<reference evidence="2 3" key="1">
    <citation type="submission" date="2021-06" db="EMBL/GenBank/DDBJ databases">
        <title>Caerostris extrusa draft genome.</title>
        <authorList>
            <person name="Kono N."/>
            <person name="Arakawa K."/>
        </authorList>
    </citation>
    <scope>NUCLEOTIDE SEQUENCE [LARGE SCALE GENOMIC DNA]</scope>
</reference>
<evidence type="ECO:0000256" key="1">
    <source>
        <dbReference type="SAM" id="Phobius"/>
    </source>
</evidence>
<sequence>MAFCQHPPTMDPRDSYSLPFHPINGKLFSLLTSYPQNNRGSNPGGGMDDIVLDLSFASMLFTLIMVLTLCFLCTMAAVFAIDIIRYDASNTAFLILNILGVELCFLAIVILSFYWRYVYNYRRSYGKRQ</sequence>
<keyword evidence="1" id="KW-0812">Transmembrane</keyword>
<comment type="caution">
    <text evidence="2">The sequence shown here is derived from an EMBL/GenBank/DDBJ whole genome shotgun (WGS) entry which is preliminary data.</text>
</comment>
<organism evidence="2 3">
    <name type="scientific">Caerostris extrusa</name>
    <name type="common">Bark spider</name>
    <name type="synonym">Caerostris bankana</name>
    <dbReference type="NCBI Taxonomy" id="172846"/>
    <lineage>
        <taxon>Eukaryota</taxon>
        <taxon>Metazoa</taxon>
        <taxon>Ecdysozoa</taxon>
        <taxon>Arthropoda</taxon>
        <taxon>Chelicerata</taxon>
        <taxon>Arachnida</taxon>
        <taxon>Araneae</taxon>
        <taxon>Araneomorphae</taxon>
        <taxon>Entelegynae</taxon>
        <taxon>Araneoidea</taxon>
        <taxon>Araneidae</taxon>
        <taxon>Caerostris</taxon>
    </lineage>
</organism>
<dbReference type="AlphaFoldDB" id="A0AAV4VTU3"/>
<evidence type="ECO:0008006" key="4">
    <source>
        <dbReference type="Google" id="ProtNLM"/>
    </source>
</evidence>
<proteinExistence type="predicted"/>
<dbReference type="Proteomes" id="UP001054945">
    <property type="component" value="Unassembled WGS sequence"/>
</dbReference>
<protein>
    <recommendedName>
        <fullName evidence="4">Transmembrane protein</fullName>
    </recommendedName>
</protein>
<evidence type="ECO:0000313" key="2">
    <source>
        <dbReference type="EMBL" id="GIY73822.1"/>
    </source>
</evidence>
<feature type="transmembrane region" description="Helical" evidence="1">
    <location>
        <begin position="56"/>
        <end position="81"/>
    </location>
</feature>
<dbReference type="EMBL" id="BPLR01015129">
    <property type="protein sequence ID" value="GIY73822.1"/>
    <property type="molecule type" value="Genomic_DNA"/>
</dbReference>
<accession>A0AAV4VTU3</accession>
<evidence type="ECO:0000313" key="3">
    <source>
        <dbReference type="Proteomes" id="UP001054945"/>
    </source>
</evidence>
<feature type="transmembrane region" description="Helical" evidence="1">
    <location>
        <begin position="93"/>
        <end position="115"/>
    </location>
</feature>
<gene>
    <name evidence="2" type="ORF">CEXT_587471</name>
</gene>
<keyword evidence="1" id="KW-1133">Transmembrane helix</keyword>
<keyword evidence="1" id="KW-0472">Membrane</keyword>
<keyword evidence="3" id="KW-1185">Reference proteome</keyword>